<gene>
    <name evidence="2" type="ORF">CDL15_Pgr019945</name>
    <name evidence="3" type="ORF">CRG98_002887</name>
</gene>
<dbReference type="Proteomes" id="UP000197138">
    <property type="component" value="Unassembled WGS sequence"/>
</dbReference>
<sequence length="61" mass="7025">MEQRSVSEVGLAIAVHRQVKRIKMESEKACDWWPKTSREKRRDPHRQKISPSPLGSAGQNL</sequence>
<protein>
    <submittedName>
        <fullName evidence="2">Uncharacterized protein</fullName>
    </submittedName>
</protein>
<comment type="caution">
    <text evidence="2">The sequence shown here is derived from an EMBL/GenBank/DDBJ whole genome shotgun (WGS) entry which is preliminary data.</text>
</comment>
<evidence type="ECO:0000256" key="1">
    <source>
        <dbReference type="SAM" id="MobiDB-lite"/>
    </source>
</evidence>
<evidence type="ECO:0000313" key="3">
    <source>
        <dbReference type="EMBL" id="PKI76719.1"/>
    </source>
</evidence>
<reference evidence="4" key="1">
    <citation type="journal article" date="2017" name="Plant J.">
        <title>The pomegranate (Punica granatum L.) genome and the genomics of punicalagin biosynthesis.</title>
        <authorList>
            <person name="Qin G."/>
            <person name="Xu C."/>
            <person name="Ming R."/>
            <person name="Tang H."/>
            <person name="Guyot R."/>
            <person name="Kramer E.M."/>
            <person name="Hu Y."/>
            <person name="Yi X."/>
            <person name="Qi Y."/>
            <person name="Xu X."/>
            <person name="Gao Z."/>
            <person name="Pan H."/>
            <person name="Jian J."/>
            <person name="Tian Y."/>
            <person name="Yue Z."/>
            <person name="Xu Y."/>
        </authorList>
    </citation>
    <scope>NUCLEOTIDE SEQUENCE [LARGE SCALE GENOMIC DNA]</scope>
    <source>
        <strain evidence="4">cv. Dabenzi</strain>
    </source>
</reference>
<evidence type="ECO:0000313" key="5">
    <source>
        <dbReference type="Proteomes" id="UP000233551"/>
    </source>
</evidence>
<evidence type="ECO:0000313" key="4">
    <source>
        <dbReference type="Proteomes" id="UP000197138"/>
    </source>
</evidence>
<reference evidence="3 5" key="3">
    <citation type="submission" date="2017-11" db="EMBL/GenBank/DDBJ databases">
        <title>De-novo sequencing of pomegranate (Punica granatum L.) genome.</title>
        <authorList>
            <person name="Akparov Z."/>
            <person name="Amiraslanov A."/>
            <person name="Hajiyeva S."/>
            <person name="Abbasov M."/>
            <person name="Kaur K."/>
            <person name="Hamwieh A."/>
            <person name="Solovyev V."/>
            <person name="Salamov A."/>
            <person name="Braich B."/>
            <person name="Kosarev P."/>
            <person name="Mahmoud A."/>
            <person name="Hajiyev E."/>
            <person name="Babayeva S."/>
            <person name="Izzatullayeva V."/>
            <person name="Mammadov A."/>
            <person name="Mammadov A."/>
            <person name="Sharifova S."/>
            <person name="Ojaghi J."/>
            <person name="Eynullazada K."/>
            <person name="Bayramov B."/>
            <person name="Abdulazimova A."/>
            <person name="Shahmuradov I."/>
        </authorList>
    </citation>
    <scope>NUCLEOTIDE SEQUENCE [LARGE SCALE GENOMIC DNA]</scope>
    <source>
        <strain evidence="3">AG2017</strain>
        <strain evidence="5">cv. AG2017</strain>
        <tissue evidence="3">Leaf</tissue>
    </source>
</reference>
<name>A0A218VRK2_PUNGR</name>
<reference evidence="2" key="2">
    <citation type="submission" date="2017-06" db="EMBL/GenBank/DDBJ databases">
        <title>The pomegranate genome and the genomics of punicalagin biosynthesis.</title>
        <authorList>
            <person name="Xu C."/>
        </authorList>
    </citation>
    <scope>NUCLEOTIDE SEQUENCE [LARGE SCALE GENOMIC DNA]</scope>
    <source>
        <tissue evidence="2">Fresh leaf</tissue>
    </source>
</reference>
<organism evidence="2 4">
    <name type="scientific">Punica granatum</name>
    <name type="common">Pomegranate</name>
    <dbReference type="NCBI Taxonomy" id="22663"/>
    <lineage>
        <taxon>Eukaryota</taxon>
        <taxon>Viridiplantae</taxon>
        <taxon>Streptophyta</taxon>
        <taxon>Embryophyta</taxon>
        <taxon>Tracheophyta</taxon>
        <taxon>Spermatophyta</taxon>
        <taxon>Magnoliopsida</taxon>
        <taxon>eudicotyledons</taxon>
        <taxon>Gunneridae</taxon>
        <taxon>Pentapetalae</taxon>
        <taxon>rosids</taxon>
        <taxon>malvids</taxon>
        <taxon>Myrtales</taxon>
        <taxon>Lythraceae</taxon>
        <taxon>Punica</taxon>
    </lineage>
</organism>
<evidence type="ECO:0000313" key="2">
    <source>
        <dbReference type="EMBL" id="OWM62651.1"/>
    </source>
</evidence>
<feature type="compositionally biased region" description="Basic and acidic residues" evidence="1">
    <location>
        <begin position="25"/>
        <end position="42"/>
    </location>
</feature>
<dbReference type="AlphaFoldDB" id="A0A218VRK2"/>
<keyword evidence="5" id="KW-1185">Reference proteome</keyword>
<dbReference type="EMBL" id="PGOL01000110">
    <property type="protein sequence ID" value="PKI76719.1"/>
    <property type="molecule type" value="Genomic_DNA"/>
</dbReference>
<proteinExistence type="predicted"/>
<dbReference type="EMBL" id="MTKT01006319">
    <property type="protein sequence ID" value="OWM62651.1"/>
    <property type="molecule type" value="Genomic_DNA"/>
</dbReference>
<dbReference type="Proteomes" id="UP000233551">
    <property type="component" value="Unassembled WGS sequence"/>
</dbReference>
<feature type="region of interest" description="Disordered" evidence="1">
    <location>
        <begin position="25"/>
        <end position="61"/>
    </location>
</feature>
<accession>A0A218VRK2</accession>